<keyword evidence="3" id="KW-1185">Reference proteome</keyword>
<evidence type="ECO:0000313" key="2">
    <source>
        <dbReference type="EMBL" id="KAF2821224.1"/>
    </source>
</evidence>
<name>A0A6A6ZLL7_9PLEO</name>
<dbReference type="SUPFAM" id="SSF51735">
    <property type="entry name" value="NAD(P)-binding Rossmann-fold domains"/>
    <property type="match status" value="1"/>
</dbReference>
<reference evidence="2" key="1">
    <citation type="journal article" date="2020" name="Stud. Mycol.">
        <title>101 Dothideomycetes genomes: a test case for predicting lifestyles and emergence of pathogens.</title>
        <authorList>
            <person name="Haridas S."/>
            <person name="Albert R."/>
            <person name="Binder M."/>
            <person name="Bloem J."/>
            <person name="Labutti K."/>
            <person name="Salamov A."/>
            <person name="Andreopoulos B."/>
            <person name="Baker S."/>
            <person name="Barry K."/>
            <person name="Bills G."/>
            <person name="Bluhm B."/>
            <person name="Cannon C."/>
            <person name="Castanera R."/>
            <person name="Culley D."/>
            <person name="Daum C."/>
            <person name="Ezra D."/>
            <person name="Gonzalez J."/>
            <person name="Henrissat B."/>
            <person name="Kuo A."/>
            <person name="Liang C."/>
            <person name="Lipzen A."/>
            <person name="Lutzoni F."/>
            <person name="Magnuson J."/>
            <person name="Mondo S."/>
            <person name="Nolan M."/>
            <person name="Ohm R."/>
            <person name="Pangilinan J."/>
            <person name="Park H.-J."/>
            <person name="Ramirez L."/>
            <person name="Alfaro M."/>
            <person name="Sun H."/>
            <person name="Tritt A."/>
            <person name="Yoshinaga Y."/>
            <person name="Zwiers L.-H."/>
            <person name="Turgeon B."/>
            <person name="Goodwin S."/>
            <person name="Spatafora J."/>
            <person name="Crous P."/>
            <person name="Grigoriev I."/>
        </authorList>
    </citation>
    <scope>NUCLEOTIDE SEQUENCE</scope>
    <source>
        <strain evidence="2">CBS 113818</strain>
    </source>
</reference>
<sequence length="182" mass="19667">ILIFGPTGAVGRAAAIEAHRRGAHIWLAMRDTSKAIPGLDDSDPRYTRLYADLSEPSTVRSAVEESGATSAFVYTLFSSPDAMASSFAALKAGGITYVVLLSSFLVQGLASDEKNMQSFLPRVHSSTESALYVSAIPYAALRPWYFNSNVLWYTAGIKNSAVDLLYPELKHDYLAPSDIGIV</sequence>
<proteinExistence type="predicted"/>
<dbReference type="Pfam" id="PF13460">
    <property type="entry name" value="NAD_binding_10"/>
    <property type="match status" value="1"/>
</dbReference>
<dbReference type="InterPro" id="IPR036291">
    <property type="entry name" value="NAD(P)-bd_dom_sf"/>
</dbReference>
<dbReference type="PANTHER" id="PTHR43162">
    <property type="match status" value="1"/>
</dbReference>
<dbReference type="EMBL" id="MU006238">
    <property type="protein sequence ID" value="KAF2821224.1"/>
    <property type="molecule type" value="Genomic_DNA"/>
</dbReference>
<feature type="domain" description="NAD(P)-binding" evidence="1">
    <location>
        <begin position="5"/>
        <end position="147"/>
    </location>
</feature>
<evidence type="ECO:0000313" key="3">
    <source>
        <dbReference type="Proteomes" id="UP000799424"/>
    </source>
</evidence>
<dbReference type="OrthoDB" id="419598at2759"/>
<protein>
    <submittedName>
        <fullName evidence="2">NAD(P)-binding protein</fullName>
    </submittedName>
</protein>
<dbReference type="AlphaFoldDB" id="A0A6A6ZLL7"/>
<dbReference type="PANTHER" id="PTHR43162:SF1">
    <property type="entry name" value="PRESTALK A DIFFERENTIATION PROTEIN A"/>
    <property type="match status" value="1"/>
</dbReference>
<organism evidence="2 3">
    <name type="scientific">Ophiobolus disseminans</name>
    <dbReference type="NCBI Taxonomy" id="1469910"/>
    <lineage>
        <taxon>Eukaryota</taxon>
        <taxon>Fungi</taxon>
        <taxon>Dikarya</taxon>
        <taxon>Ascomycota</taxon>
        <taxon>Pezizomycotina</taxon>
        <taxon>Dothideomycetes</taxon>
        <taxon>Pleosporomycetidae</taxon>
        <taxon>Pleosporales</taxon>
        <taxon>Pleosporineae</taxon>
        <taxon>Phaeosphaeriaceae</taxon>
        <taxon>Ophiobolus</taxon>
    </lineage>
</organism>
<gene>
    <name evidence="2" type="ORF">CC86DRAFT_248196</name>
</gene>
<feature type="non-terminal residue" evidence="2">
    <location>
        <position position="182"/>
    </location>
</feature>
<dbReference type="InterPro" id="IPR016040">
    <property type="entry name" value="NAD(P)-bd_dom"/>
</dbReference>
<dbReference type="Proteomes" id="UP000799424">
    <property type="component" value="Unassembled WGS sequence"/>
</dbReference>
<accession>A0A6A6ZLL7</accession>
<feature type="non-terminal residue" evidence="2">
    <location>
        <position position="1"/>
    </location>
</feature>
<dbReference type="InterPro" id="IPR051604">
    <property type="entry name" value="Ergot_Alk_Oxidoreductase"/>
</dbReference>
<evidence type="ECO:0000259" key="1">
    <source>
        <dbReference type="Pfam" id="PF13460"/>
    </source>
</evidence>
<dbReference type="Gene3D" id="3.40.50.720">
    <property type="entry name" value="NAD(P)-binding Rossmann-like Domain"/>
    <property type="match status" value="1"/>
</dbReference>